<dbReference type="InterPro" id="IPR036388">
    <property type="entry name" value="WH-like_DNA-bd_sf"/>
</dbReference>
<keyword evidence="3" id="KW-1185">Reference proteome</keyword>
<dbReference type="InterPro" id="IPR000835">
    <property type="entry name" value="HTH_MarR-typ"/>
</dbReference>
<dbReference type="SUPFAM" id="SSF46785">
    <property type="entry name" value="Winged helix' DNA-binding domain"/>
    <property type="match status" value="1"/>
</dbReference>
<dbReference type="Proteomes" id="UP000320011">
    <property type="component" value="Unassembled WGS sequence"/>
</dbReference>
<dbReference type="InterPro" id="IPR039422">
    <property type="entry name" value="MarR/SlyA-like"/>
</dbReference>
<dbReference type="OrthoDB" id="3177763at2"/>
<evidence type="ECO:0000313" key="3">
    <source>
        <dbReference type="Proteomes" id="UP000320011"/>
    </source>
</evidence>
<dbReference type="EMBL" id="VJWX01000114">
    <property type="protein sequence ID" value="TVT51846.1"/>
    <property type="molecule type" value="Genomic_DNA"/>
</dbReference>
<protein>
    <submittedName>
        <fullName evidence="2">MarR family transcriptional regulator</fullName>
    </submittedName>
</protein>
<dbReference type="GO" id="GO:0003700">
    <property type="term" value="F:DNA-binding transcription factor activity"/>
    <property type="evidence" value="ECO:0007669"/>
    <property type="project" value="InterPro"/>
</dbReference>
<gene>
    <name evidence="2" type="ORF">FNH05_13970</name>
</gene>
<dbReference type="PANTHER" id="PTHR33164">
    <property type="entry name" value="TRANSCRIPTIONAL REGULATOR, MARR FAMILY"/>
    <property type="match status" value="1"/>
</dbReference>
<name>A0A558CSX7_9PSEU</name>
<dbReference type="GO" id="GO:0006950">
    <property type="term" value="P:response to stress"/>
    <property type="evidence" value="ECO:0007669"/>
    <property type="project" value="TreeGrafter"/>
</dbReference>
<dbReference type="PROSITE" id="PS50995">
    <property type="entry name" value="HTH_MARR_2"/>
    <property type="match status" value="1"/>
</dbReference>
<dbReference type="RefSeq" id="WP_144588192.1">
    <property type="nucleotide sequence ID" value="NZ_VJWX01000114.1"/>
</dbReference>
<dbReference type="Pfam" id="PF01047">
    <property type="entry name" value="MarR"/>
    <property type="match status" value="1"/>
</dbReference>
<organism evidence="2 3">
    <name type="scientific">Amycolatopsis rhizosphaerae</name>
    <dbReference type="NCBI Taxonomy" id="2053003"/>
    <lineage>
        <taxon>Bacteria</taxon>
        <taxon>Bacillati</taxon>
        <taxon>Actinomycetota</taxon>
        <taxon>Actinomycetes</taxon>
        <taxon>Pseudonocardiales</taxon>
        <taxon>Pseudonocardiaceae</taxon>
        <taxon>Amycolatopsis</taxon>
    </lineage>
</organism>
<feature type="domain" description="HTH marR-type" evidence="1">
    <location>
        <begin position="18"/>
        <end position="150"/>
    </location>
</feature>
<dbReference type="PANTHER" id="PTHR33164:SF43">
    <property type="entry name" value="HTH-TYPE TRANSCRIPTIONAL REPRESSOR YETL"/>
    <property type="match status" value="1"/>
</dbReference>
<accession>A0A558CSX7</accession>
<dbReference type="InterPro" id="IPR036390">
    <property type="entry name" value="WH_DNA-bd_sf"/>
</dbReference>
<sequence length="153" mass="16842">MAAPKPKPTGRRQLSRQPASLLYAIKRLELVVRAHLEELLKPSGITALQYTALTVLEQHDGVPAAQLARNSFVTAQSMADMVHGLEERGLVHRERNPANRRELLVHLSDAGRKVLADNAEAVADLERRLAAPLTGKQVDGFRSALTETWRALA</sequence>
<reference evidence="2 3" key="1">
    <citation type="submission" date="2019-07" db="EMBL/GenBank/DDBJ databases">
        <authorList>
            <person name="Duangmal K."/>
            <person name="Teo W.F.A."/>
        </authorList>
    </citation>
    <scope>NUCLEOTIDE SEQUENCE [LARGE SCALE GENOMIC DNA]</scope>
    <source>
        <strain evidence="2 3">TBRC 6029</strain>
    </source>
</reference>
<proteinExistence type="predicted"/>
<dbReference type="SMART" id="SM00347">
    <property type="entry name" value="HTH_MARR"/>
    <property type="match status" value="1"/>
</dbReference>
<reference evidence="2 3" key="2">
    <citation type="submission" date="2019-08" db="EMBL/GenBank/DDBJ databases">
        <title>Amycolatopsis acidicola sp. nov., isolated from peat swamp forest soil.</title>
        <authorList>
            <person name="Srisuk N."/>
        </authorList>
    </citation>
    <scope>NUCLEOTIDE SEQUENCE [LARGE SCALE GENOMIC DNA]</scope>
    <source>
        <strain evidence="2 3">TBRC 6029</strain>
    </source>
</reference>
<evidence type="ECO:0000313" key="2">
    <source>
        <dbReference type="EMBL" id="TVT51846.1"/>
    </source>
</evidence>
<dbReference type="AlphaFoldDB" id="A0A558CSX7"/>
<comment type="caution">
    <text evidence="2">The sequence shown here is derived from an EMBL/GenBank/DDBJ whole genome shotgun (WGS) entry which is preliminary data.</text>
</comment>
<dbReference type="Gene3D" id="1.10.10.10">
    <property type="entry name" value="Winged helix-like DNA-binding domain superfamily/Winged helix DNA-binding domain"/>
    <property type="match status" value="1"/>
</dbReference>
<evidence type="ECO:0000259" key="1">
    <source>
        <dbReference type="PROSITE" id="PS50995"/>
    </source>
</evidence>